<evidence type="ECO:0000313" key="3">
    <source>
        <dbReference type="EMBL" id="EDV41505.1"/>
    </source>
</evidence>
<dbReference type="SMART" id="SM00043">
    <property type="entry name" value="CY"/>
    <property type="match status" value="1"/>
</dbReference>
<evidence type="ECO:0000256" key="1">
    <source>
        <dbReference type="SAM" id="SignalP"/>
    </source>
</evidence>
<dbReference type="OrthoDB" id="6357437at2759"/>
<keyword evidence="4" id="KW-1185">Reference proteome</keyword>
<dbReference type="SMR" id="B3LVX2"/>
<dbReference type="PhylomeDB" id="B3LVX2"/>
<dbReference type="InterPro" id="IPR053128">
    <property type="entry name" value="Cystatin-like"/>
</dbReference>
<keyword evidence="1" id="KW-0732">Signal</keyword>
<gene>
    <name evidence="3" type="primary">Dana\GF17475</name>
    <name evidence="3" type="synonym">dana_GLEANR_18738</name>
    <name evidence="3" type="ORF">GF17475</name>
</gene>
<dbReference type="HOGENOM" id="CLU_162219_0_0_1"/>
<dbReference type="CDD" id="cd00042">
    <property type="entry name" value="CY"/>
    <property type="match status" value="1"/>
</dbReference>
<dbReference type="GeneID" id="6500259"/>
<protein>
    <recommendedName>
        <fullName evidence="2">Cystatin domain-containing protein</fullName>
    </recommendedName>
</protein>
<dbReference type="EMBL" id="CH902617">
    <property type="protein sequence ID" value="EDV41505.1"/>
    <property type="molecule type" value="Genomic_DNA"/>
</dbReference>
<accession>B3LVX2</accession>
<dbReference type="InParanoid" id="B3LVX2"/>
<evidence type="ECO:0000313" key="4">
    <source>
        <dbReference type="Proteomes" id="UP000007801"/>
    </source>
</evidence>
<dbReference type="Proteomes" id="UP000007801">
    <property type="component" value="Unassembled WGS sequence"/>
</dbReference>
<dbReference type="PANTHER" id="PTHR12319:SF2">
    <property type="entry name" value="CYSTATIN-LIKE PROTEIN-RELATED"/>
    <property type="match status" value="1"/>
</dbReference>
<name>B3LVX2_DROAN</name>
<feature type="domain" description="Cystatin" evidence="2">
    <location>
        <begin position="20"/>
        <end position="110"/>
    </location>
</feature>
<dbReference type="GO" id="GO:0004869">
    <property type="term" value="F:cysteine-type endopeptidase inhibitor activity"/>
    <property type="evidence" value="ECO:0007669"/>
    <property type="project" value="InterPro"/>
</dbReference>
<sequence length="119" mass="12749">MNALTVLLVLGLALAVANAGIPGGLTPLEGERLEEAKATLRSSLEKLASGDGPNYQVVKVKSATTQVVAGSLKKFEVELSNGSDHKDCIVSIWSQPWLKENGTQLTIECEKEGKIEKTW</sequence>
<organism evidence="3 4">
    <name type="scientific">Drosophila ananassae</name>
    <name type="common">Fruit fly</name>
    <dbReference type="NCBI Taxonomy" id="7217"/>
    <lineage>
        <taxon>Eukaryota</taxon>
        <taxon>Metazoa</taxon>
        <taxon>Ecdysozoa</taxon>
        <taxon>Arthropoda</taxon>
        <taxon>Hexapoda</taxon>
        <taxon>Insecta</taxon>
        <taxon>Pterygota</taxon>
        <taxon>Neoptera</taxon>
        <taxon>Endopterygota</taxon>
        <taxon>Diptera</taxon>
        <taxon>Brachycera</taxon>
        <taxon>Muscomorpha</taxon>
        <taxon>Ephydroidea</taxon>
        <taxon>Drosophilidae</taxon>
        <taxon>Drosophila</taxon>
        <taxon>Sophophora</taxon>
    </lineage>
</organism>
<dbReference type="AlphaFoldDB" id="B3LVX2"/>
<dbReference type="Pfam" id="PF00031">
    <property type="entry name" value="Cystatin"/>
    <property type="match status" value="1"/>
</dbReference>
<dbReference type="KEGG" id="dan:6500259"/>
<feature type="chain" id="PRO_5002791427" description="Cystatin domain-containing protein" evidence="1">
    <location>
        <begin position="20"/>
        <end position="119"/>
    </location>
</feature>
<dbReference type="SUPFAM" id="SSF54403">
    <property type="entry name" value="Cystatin/monellin"/>
    <property type="match status" value="1"/>
</dbReference>
<dbReference type="InterPro" id="IPR046350">
    <property type="entry name" value="Cystatin_sf"/>
</dbReference>
<dbReference type="PANTHER" id="PTHR12319">
    <property type="entry name" value="CYSTATIN-RELATED"/>
    <property type="match status" value="1"/>
</dbReference>
<reference evidence="3 4" key="1">
    <citation type="journal article" date="2007" name="Nature">
        <title>Evolution of genes and genomes on the Drosophila phylogeny.</title>
        <authorList>
            <consortium name="Drosophila 12 Genomes Consortium"/>
            <person name="Clark A.G."/>
            <person name="Eisen M.B."/>
            <person name="Smith D.R."/>
            <person name="Bergman C.M."/>
            <person name="Oliver B."/>
            <person name="Markow T.A."/>
            <person name="Kaufman T.C."/>
            <person name="Kellis M."/>
            <person name="Gelbart W."/>
            <person name="Iyer V.N."/>
            <person name="Pollard D.A."/>
            <person name="Sackton T.B."/>
            <person name="Larracuente A.M."/>
            <person name="Singh N.D."/>
            <person name="Abad J.P."/>
            <person name="Abt D.N."/>
            <person name="Adryan B."/>
            <person name="Aguade M."/>
            <person name="Akashi H."/>
            <person name="Anderson W.W."/>
            <person name="Aquadro C.F."/>
            <person name="Ardell D.H."/>
            <person name="Arguello R."/>
            <person name="Artieri C.G."/>
            <person name="Barbash D.A."/>
            <person name="Barker D."/>
            <person name="Barsanti P."/>
            <person name="Batterham P."/>
            <person name="Batzoglou S."/>
            <person name="Begun D."/>
            <person name="Bhutkar A."/>
            <person name="Blanco E."/>
            <person name="Bosak S.A."/>
            <person name="Bradley R.K."/>
            <person name="Brand A.D."/>
            <person name="Brent M.R."/>
            <person name="Brooks A.N."/>
            <person name="Brown R.H."/>
            <person name="Butlin R.K."/>
            <person name="Caggese C."/>
            <person name="Calvi B.R."/>
            <person name="Bernardo de Carvalho A."/>
            <person name="Caspi A."/>
            <person name="Castrezana S."/>
            <person name="Celniker S.E."/>
            <person name="Chang J.L."/>
            <person name="Chapple C."/>
            <person name="Chatterji S."/>
            <person name="Chinwalla A."/>
            <person name="Civetta A."/>
            <person name="Clifton S.W."/>
            <person name="Comeron J.M."/>
            <person name="Costello J.C."/>
            <person name="Coyne J.A."/>
            <person name="Daub J."/>
            <person name="David R.G."/>
            <person name="Delcher A.L."/>
            <person name="Delehaunty K."/>
            <person name="Do C.B."/>
            <person name="Ebling H."/>
            <person name="Edwards K."/>
            <person name="Eickbush T."/>
            <person name="Evans J.D."/>
            <person name="Filipski A."/>
            <person name="Findeiss S."/>
            <person name="Freyhult E."/>
            <person name="Fulton L."/>
            <person name="Fulton R."/>
            <person name="Garcia A.C."/>
            <person name="Gardiner A."/>
            <person name="Garfield D.A."/>
            <person name="Garvin B.E."/>
            <person name="Gibson G."/>
            <person name="Gilbert D."/>
            <person name="Gnerre S."/>
            <person name="Godfrey J."/>
            <person name="Good R."/>
            <person name="Gotea V."/>
            <person name="Gravely B."/>
            <person name="Greenberg A.J."/>
            <person name="Griffiths-Jones S."/>
            <person name="Gross S."/>
            <person name="Guigo R."/>
            <person name="Gustafson E.A."/>
            <person name="Haerty W."/>
            <person name="Hahn M.W."/>
            <person name="Halligan D.L."/>
            <person name="Halpern A.L."/>
            <person name="Halter G.M."/>
            <person name="Han M.V."/>
            <person name="Heger A."/>
            <person name="Hillier L."/>
            <person name="Hinrichs A.S."/>
            <person name="Holmes I."/>
            <person name="Hoskins R.A."/>
            <person name="Hubisz M.J."/>
            <person name="Hultmark D."/>
            <person name="Huntley M.A."/>
            <person name="Jaffe D.B."/>
            <person name="Jagadeeshan S."/>
            <person name="Jeck W.R."/>
            <person name="Johnson J."/>
            <person name="Jones C.D."/>
            <person name="Jordan W.C."/>
            <person name="Karpen G.H."/>
            <person name="Kataoka E."/>
            <person name="Keightley P.D."/>
            <person name="Kheradpour P."/>
            <person name="Kirkness E.F."/>
            <person name="Koerich L.B."/>
            <person name="Kristiansen K."/>
            <person name="Kudrna D."/>
            <person name="Kulathinal R.J."/>
            <person name="Kumar S."/>
            <person name="Kwok R."/>
            <person name="Lander E."/>
            <person name="Langley C.H."/>
            <person name="Lapoint R."/>
            <person name="Lazzaro B.P."/>
            <person name="Lee S.J."/>
            <person name="Levesque L."/>
            <person name="Li R."/>
            <person name="Lin C.F."/>
            <person name="Lin M.F."/>
            <person name="Lindblad-Toh K."/>
            <person name="Llopart A."/>
            <person name="Long M."/>
            <person name="Low L."/>
            <person name="Lozovsky E."/>
            <person name="Lu J."/>
            <person name="Luo M."/>
            <person name="Machado C.A."/>
            <person name="Makalowski W."/>
            <person name="Marzo M."/>
            <person name="Matsuda M."/>
            <person name="Matzkin L."/>
            <person name="McAllister B."/>
            <person name="McBride C.S."/>
            <person name="McKernan B."/>
            <person name="McKernan K."/>
            <person name="Mendez-Lago M."/>
            <person name="Minx P."/>
            <person name="Mollenhauer M.U."/>
            <person name="Montooth K."/>
            <person name="Mount S.M."/>
            <person name="Mu X."/>
            <person name="Myers E."/>
            <person name="Negre B."/>
            <person name="Newfeld S."/>
            <person name="Nielsen R."/>
            <person name="Noor M.A."/>
            <person name="O'Grady P."/>
            <person name="Pachter L."/>
            <person name="Papaceit M."/>
            <person name="Parisi M.J."/>
            <person name="Parisi M."/>
            <person name="Parts L."/>
            <person name="Pedersen J.S."/>
            <person name="Pesole G."/>
            <person name="Phillippy A.M."/>
            <person name="Ponting C.P."/>
            <person name="Pop M."/>
            <person name="Porcelli D."/>
            <person name="Powell J.R."/>
            <person name="Prohaska S."/>
            <person name="Pruitt K."/>
            <person name="Puig M."/>
            <person name="Quesneville H."/>
            <person name="Ram K.R."/>
            <person name="Rand D."/>
            <person name="Rasmussen M.D."/>
            <person name="Reed L.K."/>
            <person name="Reenan R."/>
            <person name="Reily A."/>
            <person name="Remington K.A."/>
            <person name="Rieger T.T."/>
            <person name="Ritchie M.G."/>
            <person name="Robin C."/>
            <person name="Rogers Y.H."/>
            <person name="Rohde C."/>
            <person name="Rozas J."/>
            <person name="Rubenfield M.J."/>
            <person name="Ruiz A."/>
            <person name="Russo S."/>
            <person name="Salzberg S.L."/>
            <person name="Sanchez-Gracia A."/>
            <person name="Saranga D.J."/>
            <person name="Sato H."/>
            <person name="Schaeffer S.W."/>
            <person name="Schatz M.C."/>
            <person name="Schlenke T."/>
            <person name="Schwartz R."/>
            <person name="Segarra C."/>
            <person name="Singh R.S."/>
            <person name="Sirot L."/>
            <person name="Sirota M."/>
            <person name="Sisneros N.B."/>
            <person name="Smith C.D."/>
            <person name="Smith T.F."/>
            <person name="Spieth J."/>
            <person name="Stage D.E."/>
            <person name="Stark A."/>
            <person name="Stephan W."/>
            <person name="Strausberg R.L."/>
            <person name="Strempel S."/>
            <person name="Sturgill D."/>
            <person name="Sutton G."/>
            <person name="Sutton G.G."/>
            <person name="Tao W."/>
            <person name="Teichmann S."/>
            <person name="Tobari Y.N."/>
            <person name="Tomimura Y."/>
            <person name="Tsolas J.M."/>
            <person name="Valente V.L."/>
            <person name="Venter E."/>
            <person name="Venter J.C."/>
            <person name="Vicario S."/>
            <person name="Vieira F.G."/>
            <person name="Vilella A.J."/>
            <person name="Villasante A."/>
            <person name="Walenz B."/>
            <person name="Wang J."/>
            <person name="Wasserman M."/>
            <person name="Watts T."/>
            <person name="Wilson D."/>
            <person name="Wilson R.K."/>
            <person name="Wing R.A."/>
            <person name="Wolfner M.F."/>
            <person name="Wong A."/>
            <person name="Wong G.K."/>
            <person name="Wu C.I."/>
            <person name="Wu G."/>
            <person name="Yamamoto D."/>
            <person name="Yang H.P."/>
            <person name="Yang S.P."/>
            <person name="Yorke J.A."/>
            <person name="Yoshida K."/>
            <person name="Zdobnov E."/>
            <person name="Zhang P."/>
            <person name="Zhang Y."/>
            <person name="Zimin A.V."/>
            <person name="Baldwin J."/>
            <person name="Abdouelleil A."/>
            <person name="Abdulkadir J."/>
            <person name="Abebe A."/>
            <person name="Abera B."/>
            <person name="Abreu J."/>
            <person name="Acer S.C."/>
            <person name="Aftuck L."/>
            <person name="Alexander A."/>
            <person name="An P."/>
            <person name="Anderson E."/>
            <person name="Anderson S."/>
            <person name="Arachi H."/>
            <person name="Azer M."/>
            <person name="Bachantsang P."/>
            <person name="Barry A."/>
            <person name="Bayul T."/>
            <person name="Berlin A."/>
            <person name="Bessette D."/>
            <person name="Bloom T."/>
            <person name="Blye J."/>
            <person name="Boguslavskiy L."/>
            <person name="Bonnet C."/>
            <person name="Boukhgalter B."/>
            <person name="Bourzgui I."/>
            <person name="Brown A."/>
            <person name="Cahill P."/>
            <person name="Channer S."/>
            <person name="Cheshatsang Y."/>
            <person name="Chuda L."/>
            <person name="Citroen M."/>
            <person name="Collymore A."/>
            <person name="Cooke P."/>
            <person name="Costello M."/>
            <person name="D'Aco K."/>
            <person name="Daza R."/>
            <person name="De Haan G."/>
            <person name="DeGray S."/>
            <person name="DeMaso C."/>
            <person name="Dhargay N."/>
            <person name="Dooley K."/>
            <person name="Dooley E."/>
            <person name="Doricent M."/>
            <person name="Dorje P."/>
            <person name="Dorjee K."/>
            <person name="Dupes A."/>
            <person name="Elong R."/>
            <person name="Falk J."/>
            <person name="Farina A."/>
            <person name="Faro S."/>
            <person name="Ferguson D."/>
            <person name="Fisher S."/>
            <person name="Foley C.D."/>
            <person name="Franke A."/>
            <person name="Friedrich D."/>
            <person name="Gadbois L."/>
            <person name="Gearin G."/>
            <person name="Gearin C.R."/>
            <person name="Giannoukos G."/>
            <person name="Goode T."/>
            <person name="Graham J."/>
            <person name="Grandbois E."/>
            <person name="Grewal S."/>
            <person name="Gyaltsen K."/>
            <person name="Hafez N."/>
            <person name="Hagos B."/>
            <person name="Hall J."/>
            <person name="Henson C."/>
            <person name="Hollinger A."/>
            <person name="Honan T."/>
            <person name="Huard M.D."/>
            <person name="Hughes L."/>
            <person name="Hurhula B."/>
            <person name="Husby M.E."/>
            <person name="Kamat A."/>
            <person name="Kanga B."/>
            <person name="Kashin S."/>
            <person name="Khazanovich D."/>
            <person name="Kisner P."/>
            <person name="Lance K."/>
            <person name="Lara M."/>
            <person name="Lee W."/>
            <person name="Lennon N."/>
            <person name="Letendre F."/>
            <person name="LeVine R."/>
            <person name="Lipovsky A."/>
            <person name="Liu X."/>
            <person name="Liu J."/>
            <person name="Liu S."/>
            <person name="Lokyitsang T."/>
            <person name="Lokyitsang Y."/>
            <person name="Lubonja R."/>
            <person name="Lui A."/>
            <person name="MacDonald P."/>
            <person name="Magnisalis V."/>
            <person name="Maru K."/>
            <person name="Matthews C."/>
            <person name="McCusker W."/>
            <person name="McDonough S."/>
            <person name="Mehta T."/>
            <person name="Meldrim J."/>
            <person name="Meneus L."/>
            <person name="Mihai O."/>
            <person name="Mihalev A."/>
            <person name="Mihova T."/>
            <person name="Mittelman R."/>
            <person name="Mlenga V."/>
            <person name="Montmayeur A."/>
            <person name="Mulrain L."/>
            <person name="Navidi A."/>
            <person name="Naylor J."/>
            <person name="Negash T."/>
            <person name="Nguyen T."/>
            <person name="Nguyen N."/>
            <person name="Nicol R."/>
            <person name="Norbu C."/>
            <person name="Norbu N."/>
            <person name="Novod N."/>
            <person name="O'Neill B."/>
            <person name="Osman S."/>
            <person name="Markiewicz E."/>
            <person name="Oyono O.L."/>
            <person name="Patti C."/>
            <person name="Phunkhang P."/>
            <person name="Pierre F."/>
            <person name="Priest M."/>
            <person name="Raghuraman S."/>
            <person name="Rege F."/>
            <person name="Reyes R."/>
            <person name="Rise C."/>
            <person name="Rogov P."/>
            <person name="Ross K."/>
            <person name="Ryan E."/>
            <person name="Settipalli S."/>
            <person name="Shea T."/>
            <person name="Sherpa N."/>
            <person name="Shi L."/>
            <person name="Shih D."/>
            <person name="Sparrow T."/>
            <person name="Spaulding J."/>
            <person name="Stalker J."/>
            <person name="Stange-Thomann N."/>
            <person name="Stavropoulos S."/>
            <person name="Stone C."/>
            <person name="Strader C."/>
            <person name="Tesfaye S."/>
            <person name="Thomson T."/>
            <person name="Thoulutsang Y."/>
            <person name="Thoulutsang D."/>
            <person name="Topham K."/>
            <person name="Topping I."/>
            <person name="Tsamla T."/>
            <person name="Vassiliev H."/>
            <person name="Vo A."/>
            <person name="Wangchuk T."/>
            <person name="Wangdi T."/>
            <person name="Weiand M."/>
            <person name="Wilkinson J."/>
            <person name="Wilson A."/>
            <person name="Yadav S."/>
            <person name="Young G."/>
            <person name="Yu Q."/>
            <person name="Zembek L."/>
            <person name="Zhong D."/>
            <person name="Zimmer A."/>
            <person name="Zwirko Z."/>
            <person name="Jaffe D.B."/>
            <person name="Alvarez P."/>
            <person name="Brockman W."/>
            <person name="Butler J."/>
            <person name="Chin C."/>
            <person name="Gnerre S."/>
            <person name="Grabherr M."/>
            <person name="Kleber M."/>
            <person name="Mauceli E."/>
            <person name="MacCallum I."/>
        </authorList>
    </citation>
    <scope>NUCLEOTIDE SEQUENCE [LARGE SCALE GENOMIC DNA]</scope>
    <source>
        <strain evidence="4">Tucson 14024-0371.13</strain>
    </source>
</reference>
<dbReference type="Gene3D" id="3.10.450.10">
    <property type="match status" value="1"/>
</dbReference>
<dbReference type="eggNOG" id="ENOG502SC50">
    <property type="taxonomic scope" value="Eukaryota"/>
</dbReference>
<dbReference type="InterPro" id="IPR000010">
    <property type="entry name" value="Cystatin_dom"/>
</dbReference>
<proteinExistence type="predicted"/>
<evidence type="ECO:0000259" key="2">
    <source>
        <dbReference type="SMART" id="SM00043"/>
    </source>
</evidence>
<feature type="signal peptide" evidence="1">
    <location>
        <begin position="1"/>
        <end position="19"/>
    </location>
</feature>
<dbReference type="OMA" id="KVQCEGD"/>